<protein>
    <submittedName>
        <fullName evidence="1">Uncharacterized protein</fullName>
    </submittedName>
</protein>
<accession>A0A0S7WP33</accession>
<dbReference type="EMBL" id="LIZS01000087">
    <property type="protein sequence ID" value="KPJ51934.1"/>
    <property type="molecule type" value="Genomic_DNA"/>
</dbReference>
<evidence type="ECO:0000313" key="2">
    <source>
        <dbReference type="Proteomes" id="UP000052008"/>
    </source>
</evidence>
<feature type="non-terminal residue" evidence="1">
    <location>
        <position position="83"/>
    </location>
</feature>
<reference evidence="1 2" key="1">
    <citation type="journal article" date="2015" name="Microbiome">
        <title>Genomic resolution of linkages in carbon, nitrogen, and sulfur cycling among widespread estuary sediment bacteria.</title>
        <authorList>
            <person name="Baker B.J."/>
            <person name="Lazar C.S."/>
            <person name="Teske A.P."/>
            <person name="Dick G.J."/>
        </authorList>
    </citation>
    <scope>NUCLEOTIDE SEQUENCE [LARGE SCALE GENOMIC DNA]</scope>
    <source>
        <strain evidence="1">DG_24</strain>
    </source>
</reference>
<organism evidence="1 2">
    <name type="scientific">candidate division TA06 bacterium DG_24</name>
    <dbReference type="NCBI Taxonomy" id="1703770"/>
    <lineage>
        <taxon>Bacteria</taxon>
        <taxon>Bacteria division TA06</taxon>
    </lineage>
</organism>
<comment type="caution">
    <text evidence="1">The sequence shown here is derived from an EMBL/GenBank/DDBJ whole genome shotgun (WGS) entry which is preliminary data.</text>
</comment>
<dbReference type="AlphaFoldDB" id="A0A0S7WP33"/>
<proteinExistence type="predicted"/>
<name>A0A0S7WP33_UNCT6</name>
<gene>
    <name evidence="1" type="ORF">AMJ39_08995</name>
</gene>
<sequence length="83" mass="9157">MVAILVAVTFLLAVGIDALIRARQRRSVEAQVPSRAPARLTPRFPLGYFLTPGHVWLNLRPSGKLLMGLDELIQRALGRVGRV</sequence>
<dbReference type="Proteomes" id="UP000052008">
    <property type="component" value="Unassembled WGS sequence"/>
</dbReference>
<evidence type="ECO:0000313" key="1">
    <source>
        <dbReference type="EMBL" id="KPJ51934.1"/>
    </source>
</evidence>